<organism evidence="1 2">
    <name type="scientific">Bifidobacterium pseudocatenulatum DSM 20438 = JCM 1200 = LMG 10505</name>
    <dbReference type="NCBI Taxonomy" id="547043"/>
    <lineage>
        <taxon>Bacteria</taxon>
        <taxon>Bacillati</taxon>
        <taxon>Actinomycetota</taxon>
        <taxon>Actinomycetes</taxon>
        <taxon>Bifidobacteriales</taxon>
        <taxon>Bifidobacteriaceae</taxon>
        <taxon>Bifidobacterium</taxon>
    </lineage>
</organism>
<dbReference type="AlphaFoldDB" id="C0BTQ6"/>
<protein>
    <submittedName>
        <fullName evidence="1">Uncharacterized protein</fullName>
    </submittedName>
</protein>
<evidence type="ECO:0000313" key="1">
    <source>
        <dbReference type="EMBL" id="EEG70758.1"/>
    </source>
</evidence>
<evidence type="ECO:0000313" key="2">
    <source>
        <dbReference type="Proteomes" id="UP000003875"/>
    </source>
</evidence>
<comment type="caution">
    <text evidence="1">The sequence shown here is derived from an EMBL/GenBank/DDBJ whole genome shotgun (WGS) entry which is preliminary data.</text>
</comment>
<dbReference type="EMBL" id="ABXX02000003">
    <property type="protein sequence ID" value="EEG70758.1"/>
    <property type="molecule type" value="Genomic_DNA"/>
</dbReference>
<gene>
    <name evidence="1" type="ORF">BIFPSEUDO_03788</name>
</gene>
<accession>C0BTQ6</accession>
<reference evidence="1 2" key="1">
    <citation type="submission" date="2009-02" db="EMBL/GenBank/DDBJ databases">
        <title>Draft genome sequence of Bifidobacterium pseudocatenulatum (DSM 20438).</title>
        <authorList>
            <person name="Sudarsanam P."/>
            <person name="Ley R."/>
            <person name="Guruge J."/>
            <person name="Turnbaugh P.J."/>
            <person name="Mahowald M."/>
            <person name="Liep D."/>
            <person name="Gordon J."/>
        </authorList>
    </citation>
    <scope>NUCLEOTIDE SEQUENCE [LARGE SCALE GENOMIC DNA]</scope>
    <source>
        <strain evidence="1 2">DSM 20438</strain>
    </source>
</reference>
<reference evidence="1 2" key="2">
    <citation type="submission" date="2009-02" db="EMBL/GenBank/DDBJ databases">
        <authorList>
            <person name="Fulton L."/>
            <person name="Clifton S."/>
            <person name="Fulton B."/>
            <person name="Xu J."/>
            <person name="Minx P."/>
            <person name="Pepin K.H."/>
            <person name="Johnson M."/>
            <person name="Bhonagiri V."/>
            <person name="Nash W.E."/>
            <person name="Mardis E.R."/>
            <person name="Wilson R.K."/>
        </authorList>
    </citation>
    <scope>NUCLEOTIDE SEQUENCE [LARGE SCALE GENOMIC DNA]</scope>
    <source>
        <strain evidence="1 2">DSM 20438</strain>
    </source>
</reference>
<sequence length="42" mass="5166">MRIFWICRPCAEQSRLYLAYVWQISGCDMRHLAYIWQSVSRK</sequence>
<proteinExistence type="predicted"/>
<name>C0BTQ6_BIFPS</name>
<dbReference type="Proteomes" id="UP000003875">
    <property type="component" value="Unassembled WGS sequence"/>
</dbReference>